<keyword evidence="13 16" id="KW-0717">Septation</keyword>
<dbReference type="Gene3D" id="3.30.450.330">
    <property type="match status" value="1"/>
</dbReference>
<evidence type="ECO:0000256" key="15">
    <source>
        <dbReference type="ARBA" id="ARBA00023316"/>
    </source>
</evidence>
<dbReference type="EC" id="3.4.16.4" evidence="16"/>
<dbReference type="Gene3D" id="3.40.710.10">
    <property type="entry name" value="DD-peptidase/beta-lactamase superfamily"/>
    <property type="match status" value="1"/>
</dbReference>
<comment type="subcellular location">
    <subcellularLocation>
        <location evidence="1">Membrane</location>
    </subcellularLocation>
</comment>
<dbReference type="EMBL" id="JXQQ01000017">
    <property type="protein sequence ID" value="KIQ34205.1"/>
    <property type="molecule type" value="Genomic_DNA"/>
</dbReference>
<dbReference type="InterPro" id="IPR005311">
    <property type="entry name" value="PBP_dimer"/>
</dbReference>
<comment type="caution">
    <text evidence="19">The sequence shown here is derived from an EMBL/GenBank/DDBJ whole genome shotgun (WGS) entry which is preliminary data.</text>
</comment>
<keyword evidence="5 16" id="KW-0121">Carboxypeptidase</keyword>
<dbReference type="InterPro" id="IPR050515">
    <property type="entry name" value="Beta-lactam/transpept"/>
</dbReference>
<comment type="function">
    <text evidence="16">Catalyzes cross-linking of the peptidoglycan cell wall at the division septum.</text>
</comment>
<dbReference type="Proteomes" id="UP000032067">
    <property type="component" value="Unassembled WGS sequence"/>
</dbReference>
<dbReference type="UniPathway" id="UPA00219"/>
<evidence type="ECO:0000256" key="11">
    <source>
        <dbReference type="ARBA" id="ARBA00022989"/>
    </source>
</evidence>
<keyword evidence="10 16" id="KW-0573">Peptidoglycan synthesis</keyword>
<name>A0A0D0MY98_VARPD</name>
<evidence type="ECO:0000256" key="1">
    <source>
        <dbReference type="ARBA" id="ARBA00004370"/>
    </source>
</evidence>
<dbReference type="GO" id="GO:0071555">
    <property type="term" value="P:cell wall organization"/>
    <property type="evidence" value="ECO:0007669"/>
    <property type="project" value="UniProtKB-KW"/>
</dbReference>
<protein>
    <recommendedName>
        <fullName evidence="16">Peptidoglycan D,D-transpeptidase FtsI</fullName>
        <ecNumber evidence="16">3.4.16.4</ecNumber>
    </recommendedName>
    <alternativeName>
        <fullName evidence="16">Penicillin-binding protein 3</fullName>
        <shortName evidence="16">PBP-3</shortName>
    </alternativeName>
</protein>
<dbReference type="Pfam" id="PF03717">
    <property type="entry name" value="PBP_dimer"/>
    <property type="match status" value="1"/>
</dbReference>
<evidence type="ECO:0000313" key="19">
    <source>
        <dbReference type="EMBL" id="KIQ34205.1"/>
    </source>
</evidence>
<organism evidence="19 20">
    <name type="scientific">Variovorax paradoxus</name>
    <dbReference type="NCBI Taxonomy" id="34073"/>
    <lineage>
        <taxon>Bacteria</taxon>
        <taxon>Pseudomonadati</taxon>
        <taxon>Pseudomonadota</taxon>
        <taxon>Betaproteobacteria</taxon>
        <taxon>Burkholderiales</taxon>
        <taxon>Comamonadaceae</taxon>
        <taxon>Variovorax</taxon>
    </lineage>
</organism>
<dbReference type="HAMAP" id="MF_02080">
    <property type="entry name" value="FtsI_transpept"/>
    <property type="match status" value="1"/>
</dbReference>
<feature type="active site" description="Acyl-ester intermediate" evidence="16">
    <location>
        <position position="307"/>
    </location>
</feature>
<evidence type="ECO:0000256" key="16">
    <source>
        <dbReference type="HAMAP-Rule" id="MF_02080"/>
    </source>
</evidence>
<dbReference type="Gene3D" id="1.10.150.770">
    <property type="match status" value="1"/>
</dbReference>
<dbReference type="GO" id="GO:0009252">
    <property type="term" value="P:peptidoglycan biosynthetic process"/>
    <property type="evidence" value="ECO:0007669"/>
    <property type="project" value="UniProtKB-UniRule"/>
</dbReference>
<feature type="domain" description="Penicillin-binding protein dimerisation" evidence="18">
    <location>
        <begin position="68"/>
        <end position="218"/>
    </location>
</feature>
<keyword evidence="11 16" id="KW-1133">Transmembrane helix</keyword>
<keyword evidence="7 16" id="KW-0812">Transmembrane</keyword>
<dbReference type="Gene3D" id="3.90.1310.10">
    <property type="entry name" value="Penicillin-binding protein 2a (Domain 2)"/>
    <property type="match status" value="1"/>
</dbReference>
<feature type="domain" description="Penicillin-binding protein transpeptidase" evidence="17">
    <location>
        <begin position="260"/>
        <end position="556"/>
    </location>
</feature>
<evidence type="ECO:0000256" key="6">
    <source>
        <dbReference type="ARBA" id="ARBA00022670"/>
    </source>
</evidence>
<evidence type="ECO:0000256" key="7">
    <source>
        <dbReference type="ARBA" id="ARBA00022692"/>
    </source>
</evidence>
<evidence type="ECO:0000256" key="2">
    <source>
        <dbReference type="ARBA" id="ARBA00022475"/>
    </source>
</evidence>
<evidence type="ECO:0000256" key="12">
    <source>
        <dbReference type="ARBA" id="ARBA00023136"/>
    </source>
</evidence>
<keyword evidence="9 16" id="KW-0133">Cell shape</keyword>
<evidence type="ECO:0000256" key="9">
    <source>
        <dbReference type="ARBA" id="ARBA00022960"/>
    </source>
</evidence>
<dbReference type="GO" id="GO:0008360">
    <property type="term" value="P:regulation of cell shape"/>
    <property type="evidence" value="ECO:0007669"/>
    <property type="project" value="UniProtKB-KW"/>
</dbReference>
<dbReference type="GO" id="GO:0043093">
    <property type="term" value="P:FtsZ-dependent cytokinesis"/>
    <property type="evidence" value="ECO:0007669"/>
    <property type="project" value="UniProtKB-UniRule"/>
</dbReference>
<dbReference type="PANTHER" id="PTHR30627">
    <property type="entry name" value="PEPTIDOGLYCAN D,D-TRANSPEPTIDASE"/>
    <property type="match status" value="1"/>
</dbReference>
<keyword evidence="6 16" id="KW-0645">Protease</keyword>
<dbReference type="Pfam" id="PF00905">
    <property type="entry name" value="Transpeptidase"/>
    <property type="match status" value="1"/>
</dbReference>
<comment type="pathway">
    <text evidence="16">Cell wall biogenesis; peptidoglycan biosynthesis.</text>
</comment>
<keyword evidence="8 16" id="KW-0378">Hydrolase</keyword>
<dbReference type="InterPro" id="IPR036138">
    <property type="entry name" value="PBP_dimer_sf"/>
</dbReference>
<evidence type="ECO:0000256" key="13">
    <source>
        <dbReference type="ARBA" id="ARBA00023210"/>
    </source>
</evidence>
<keyword evidence="14 16" id="KW-0131">Cell cycle</keyword>
<dbReference type="SUPFAM" id="SSF56601">
    <property type="entry name" value="beta-lactamase/transpeptidase-like"/>
    <property type="match status" value="1"/>
</dbReference>
<comment type="similarity">
    <text evidence="16">Belongs to the transpeptidase family. FtsI subfamily.</text>
</comment>
<evidence type="ECO:0000256" key="3">
    <source>
        <dbReference type="ARBA" id="ARBA00022519"/>
    </source>
</evidence>
<evidence type="ECO:0000256" key="4">
    <source>
        <dbReference type="ARBA" id="ARBA00022618"/>
    </source>
</evidence>
<evidence type="ECO:0000256" key="14">
    <source>
        <dbReference type="ARBA" id="ARBA00023306"/>
    </source>
</evidence>
<dbReference type="SUPFAM" id="SSF56519">
    <property type="entry name" value="Penicillin binding protein dimerisation domain"/>
    <property type="match status" value="1"/>
</dbReference>
<evidence type="ECO:0000259" key="18">
    <source>
        <dbReference type="Pfam" id="PF03717"/>
    </source>
</evidence>
<dbReference type="InterPro" id="IPR001460">
    <property type="entry name" value="PCN-bd_Tpept"/>
</dbReference>
<evidence type="ECO:0000256" key="5">
    <source>
        <dbReference type="ARBA" id="ARBA00022645"/>
    </source>
</evidence>
<dbReference type="AlphaFoldDB" id="A0A0D0MY98"/>
<dbReference type="RefSeq" id="WP_042578375.1">
    <property type="nucleotide sequence ID" value="NZ_JXQQ01000017.1"/>
</dbReference>
<keyword evidence="15 16" id="KW-0961">Cell wall biogenesis/degradation</keyword>
<accession>A0A0D0MY98</accession>
<dbReference type="GO" id="GO:0008955">
    <property type="term" value="F:peptidoglycan glycosyltransferase activity"/>
    <property type="evidence" value="ECO:0007669"/>
    <property type="project" value="InterPro"/>
</dbReference>
<dbReference type="InterPro" id="IPR037532">
    <property type="entry name" value="FtsI_transpept"/>
</dbReference>
<dbReference type="GO" id="GO:0008658">
    <property type="term" value="F:penicillin binding"/>
    <property type="evidence" value="ECO:0007669"/>
    <property type="project" value="InterPro"/>
</dbReference>
<evidence type="ECO:0000256" key="10">
    <source>
        <dbReference type="ARBA" id="ARBA00022984"/>
    </source>
</evidence>
<dbReference type="GO" id="GO:0005886">
    <property type="term" value="C:plasma membrane"/>
    <property type="evidence" value="ECO:0007669"/>
    <property type="project" value="UniProtKB-UniRule"/>
</dbReference>
<dbReference type="OrthoDB" id="9789078at2"/>
<dbReference type="PANTHER" id="PTHR30627:SF1">
    <property type="entry name" value="PEPTIDOGLYCAN D,D-TRANSPEPTIDASE FTSI"/>
    <property type="match status" value="1"/>
</dbReference>
<dbReference type="GO" id="GO:0000917">
    <property type="term" value="P:division septum assembly"/>
    <property type="evidence" value="ECO:0007669"/>
    <property type="project" value="UniProtKB-KW"/>
</dbReference>
<proteinExistence type="inferred from homology"/>
<sequence length="584" mass="63798">MSRRDRSVRYTTSPLLASKTPVWRSKFIVAGIAFGFLGLAGRAAYVQVFNNSFFQRQGEVRFARTLELPANRGRILDRNGLILASSVVAPSIWAIPEDIERDDPEVRAKLKQVAKLLEMPQKDFDKKLQDEDKTFVWIKRQVDEPIAKQIAAMNLKGIYQRKEYKRQYPEGEAAAHVVGFTNVEDSGQEGIELAFNGDLAGKAGSRRVIKDRLGRVVEGVGDIVPPLDGKDIQLSVDSKVQFFAYQKLRDAVTARKAKAGSVVVLDSVTGEVLALANYPSYVPDKRQNLTGEQLRNRAITDTFEPGSTMKPITVGMALEAGRVKPSTLIETGPGRYQIGGFTISDTHNYGTLTVEGVIQKSSNVGALKIAQKMTPHEMWDTYTALGYGQKPQIQFPGAVTGRLRPWKTWKPVEQATMAYGYGLSASLFQMAHSYTSFAHDGSIIPVTILKIAEAPVGVRVFSPSNALAVRKMLQMAAGPGGTGTRAQTVGYSVGGKSGTAHKQVGKGYASNKYRAWFTGMAPIEKPRIIVAVMIDEPSDGQYFGGLAAAPVFSEVVQQTLRMMNVAPDLAVKPLVMTQGVDESF</sequence>
<keyword evidence="3 16" id="KW-0997">Cell inner membrane</keyword>
<keyword evidence="4 16" id="KW-0132">Cell division</keyword>
<reference evidence="19 20" key="1">
    <citation type="submission" date="2014-12" db="EMBL/GenBank/DDBJ databases">
        <title>16Stimator: statistical estimation of ribosomal gene copy numbers from draft genome assemblies.</title>
        <authorList>
            <person name="Perisin M.A."/>
            <person name="Vetter M."/>
            <person name="Gilbert J.A."/>
            <person name="Bergelson J."/>
        </authorList>
    </citation>
    <scope>NUCLEOTIDE SEQUENCE [LARGE SCALE GENOMIC DNA]</scope>
    <source>
        <strain evidence="19 20">MEDvA23</strain>
    </source>
</reference>
<keyword evidence="2 16" id="KW-1003">Cell membrane</keyword>
<gene>
    <name evidence="16" type="primary">ftsI</name>
    <name evidence="19" type="ORF">RT97_08670</name>
</gene>
<comment type="catalytic activity">
    <reaction evidence="16">
        <text>Preferential cleavage: (Ac)2-L-Lys-D-Ala-|-D-Ala. Also transpeptidation of peptidyl-alanyl moieties that are N-acyl substituents of D-alanine.</text>
        <dbReference type="EC" id="3.4.16.4"/>
    </reaction>
</comment>
<dbReference type="GO" id="GO:0009002">
    <property type="term" value="F:serine-type D-Ala-D-Ala carboxypeptidase activity"/>
    <property type="evidence" value="ECO:0007669"/>
    <property type="project" value="UniProtKB-UniRule"/>
</dbReference>
<evidence type="ECO:0000256" key="8">
    <source>
        <dbReference type="ARBA" id="ARBA00022801"/>
    </source>
</evidence>
<dbReference type="GO" id="GO:0006508">
    <property type="term" value="P:proteolysis"/>
    <property type="evidence" value="ECO:0007669"/>
    <property type="project" value="UniProtKB-KW"/>
</dbReference>
<keyword evidence="12 16" id="KW-0472">Membrane</keyword>
<dbReference type="InterPro" id="IPR012338">
    <property type="entry name" value="Beta-lactam/transpept-like"/>
</dbReference>
<evidence type="ECO:0000259" key="17">
    <source>
        <dbReference type="Pfam" id="PF00905"/>
    </source>
</evidence>
<evidence type="ECO:0000313" key="20">
    <source>
        <dbReference type="Proteomes" id="UP000032067"/>
    </source>
</evidence>